<dbReference type="SUPFAM" id="SSF46955">
    <property type="entry name" value="Putative DNA-binding domain"/>
    <property type="match status" value="1"/>
</dbReference>
<dbReference type="PROSITE" id="PS50937">
    <property type="entry name" value="HTH_MERR_2"/>
    <property type="match status" value="1"/>
</dbReference>
<reference evidence="3 4" key="1">
    <citation type="submission" date="2013-02" db="EMBL/GenBank/DDBJ databases">
        <title>Whole genome shotgun sequence of Gordonia malaquae NBRC 108250.</title>
        <authorList>
            <person name="Yoshida I."/>
            <person name="Hosoyama A."/>
            <person name="Tsuchikane K."/>
            <person name="Ando Y."/>
            <person name="Baba S."/>
            <person name="Ohji S."/>
            <person name="Hamada M."/>
            <person name="Tamura T."/>
            <person name="Yamazoe A."/>
            <person name="Yamazaki S."/>
            <person name="Fujita N."/>
        </authorList>
    </citation>
    <scope>NUCLEOTIDE SEQUENCE [LARGE SCALE GENOMIC DNA]</scope>
    <source>
        <strain evidence="3 4">NBRC 108250</strain>
    </source>
</reference>
<protein>
    <submittedName>
        <fullName evidence="3">Putative MerR family transcriptional regulator</fullName>
    </submittedName>
</protein>
<dbReference type="PANTHER" id="PTHR30204:SF97">
    <property type="entry name" value="MERR FAMILY REGULATORY PROTEIN"/>
    <property type="match status" value="1"/>
</dbReference>
<dbReference type="Proteomes" id="UP000035009">
    <property type="component" value="Unassembled WGS sequence"/>
</dbReference>
<dbReference type="eggNOG" id="COG0789">
    <property type="taxonomic scope" value="Bacteria"/>
</dbReference>
<dbReference type="InterPro" id="IPR022637">
    <property type="entry name" value="DNA_polIII_beta_cen"/>
</dbReference>
<dbReference type="GO" id="GO:0009360">
    <property type="term" value="C:DNA polymerase III complex"/>
    <property type="evidence" value="ECO:0007669"/>
    <property type="project" value="InterPro"/>
</dbReference>
<dbReference type="RefSeq" id="WP_008376249.1">
    <property type="nucleotide sequence ID" value="NZ_BAOP01000003.1"/>
</dbReference>
<name>M3VDC0_GORML</name>
<dbReference type="SUPFAM" id="SSF55979">
    <property type="entry name" value="DNA clamp"/>
    <property type="match status" value="2"/>
</dbReference>
<keyword evidence="4" id="KW-1185">Reference proteome</keyword>
<dbReference type="PANTHER" id="PTHR30204">
    <property type="entry name" value="REDOX-CYCLING DRUG-SENSING TRANSCRIPTIONAL ACTIVATOR SOXR"/>
    <property type="match status" value="1"/>
</dbReference>
<dbReference type="Pfam" id="PF02767">
    <property type="entry name" value="DNA_pol3_beta_2"/>
    <property type="match status" value="1"/>
</dbReference>
<organism evidence="3 4">
    <name type="scientific">Gordonia malaquae NBRC 108250</name>
    <dbReference type="NCBI Taxonomy" id="1223542"/>
    <lineage>
        <taxon>Bacteria</taxon>
        <taxon>Bacillati</taxon>
        <taxon>Actinomycetota</taxon>
        <taxon>Actinomycetes</taxon>
        <taxon>Mycobacteriales</taxon>
        <taxon>Gordoniaceae</taxon>
        <taxon>Gordonia</taxon>
    </lineage>
</organism>
<dbReference type="InterPro" id="IPR000551">
    <property type="entry name" value="MerR-type_HTH_dom"/>
</dbReference>
<keyword evidence="1" id="KW-0238">DNA-binding</keyword>
<dbReference type="AlphaFoldDB" id="M3VDC0"/>
<evidence type="ECO:0000313" key="4">
    <source>
        <dbReference type="Proteomes" id="UP000035009"/>
    </source>
</evidence>
<dbReference type="Gene3D" id="3.10.150.10">
    <property type="entry name" value="DNA Polymerase III, subunit A, domain 2"/>
    <property type="match status" value="2"/>
</dbReference>
<dbReference type="GO" id="GO:0003887">
    <property type="term" value="F:DNA-directed DNA polymerase activity"/>
    <property type="evidence" value="ECO:0007669"/>
    <property type="project" value="InterPro"/>
</dbReference>
<dbReference type="Gene3D" id="1.10.1660.10">
    <property type="match status" value="1"/>
</dbReference>
<dbReference type="GO" id="GO:0003700">
    <property type="term" value="F:DNA-binding transcription factor activity"/>
    <property type="evidence" value="ECO:0007669"/>
    <property type="project" value="InterPro"/>
</dbReference>
<dbReference type="GO" id="GO:0008408">
    <property type="term" value="F:3'-5' exonuclease activity"/>
    <property type="evidence" value="ECO:0007669"/>
    <property type="project" value="InterPro"/>
</dbReference>
<dbReference type="OrthoDB" id="7849865at2"/>
<dbReference type="GO" id="GO:0006260">
    <property type="term" value="P:DNA replication"/>
    <property type="evidence" value="ECO:0007669"/>
    <property type="project" value="InterPro"/>
</dbReference>
<dbReference type="EMBL" id="BAOP01000003">
    <property type="protein sequence ID" value="GAC78319.1"/>
    <property type="molecule type" value="Genomic_DNA"/>
</dbReference>
<dbReference type="Pfam" id="PF13411">
    <property type="entry name" value="MerR_1"/>
    <property type="match status" value="1"/>
</dbReference>
<accession>M3VDC0</accession>
<evidence type="ECO:0000256" key="1">
    <source>
        <dbReference type="ARBA" id="ARBA00023125"/>
    </source>
</evidence>
<dbReference type="SMART" id="SM00422">
    <property type="entry name" value="HTH_MERR"/>
    <property type="match status" value="1"/>
</dbReference>
<comment type="caution">
    <text evidence="3">The sequence shown here is derived from an EMBL/GenBank/DDBJ whole genome shotgun (WGS) entry which is preliminary data.</text>
</comment>
<dbReference type="InterPro" id="IPR009061">
    <property type="entry name" value="DNA-bd_dom_put_sf"/>
</dbReference>
<dbReference type="InterPro" id="IPR046938">
    <property type="entry name" value="DNA_clamp_sf"/>
</dbReference>
<proteinExistence type="predicted"/>
<dbReference type="eggNOG" id="COG0592">
    <property type="taxonomic scope" value="Bacteria"/>
</dbReference>
<dbReference type="STRING" id="410332.SAMN04488550_2302"/>
<feature type="domain" description="HTH merR-type" evidence="2">
    <location>
        <begin position="6"/>
        <end position="76"/>
    </location>
</feature>
<dbReference type="GO" id="GO:0003677">
    <property type="term" value="F:DNA binding"/>
    <property type="evidence" value="ECO:0007669"/>
    <property type="project" value="UniProtKB-KW"/>
</dbReference>
<sequence length="361" mass="38306">MDDSELMAIGAFARRTGLTASALRFYADAGLLVPARTDPSSGYRFYALEQVDRAQLVRRLRDVDMPLSAVADVLDAGPEHAARLVDDHIDHVVNAARAAAAHAEEIKADLGHHVRQTSSMALTVNGPVTAAAIDQVLTAAASGGLLRALAGVRFDAESTGVTITATDRYRLATRTLPTLDPTAVEWSVTVDGDDLRLCLADLRRSPRAHIEVGLRDMRITSNGGIDRRCRLIDEPFPDHRAMLDALPAVTTRVAVGTSAIRRALETTSADVVAVRVGRAGVELGGSGNTTTIDATVDGDPTDVWFELRTLYPAVSSAIGADVLIDLRGPDMPATIRSADGGDLTALVMPTRPPVDGSTRPH</sequence>
<gene>
    <name evidence="3" type="ORF">GM1_003_00560</name>
</gene>
<dbReference type="InterPro" id="IPR047057">
    <property type="entry name" value="MerR_fam"/>
</dbReference>
<evidence type="ECO:0000259" key="2">
    <source>
        <dbReference type="PROSITE" id="PS50937"/>
    </source>
</evidence>
<evidence type="ECO:0000313" key="3">
    <source>
        <dbReference type="EMBL" id="GAC78319.1"/>
    </source>
</evidence>